<feature type="domain" description="HSF-type DNA-binding" evidence="9">
    <location>
        <begin position="1"/>
        <end position="94"/>
    </location>
</feature>
<dbReference type="FunFam" id="1.10.10.10:FF:000027">
    <property type="entry name" value="Heat shock transcription factor 1"/>
    <property type="match status" value="1"/>
</dbReference>
<sequence>IVSDPNTNDIICWSDSGDSFFVHDHERLAKLLGNWFKHNKFASFVRQLNIYGFRKIPDLRQGTLRSDSDAECSQFAHPDFLRGQEDRLILIERKQAASNGKSEQQQQGTTLNLRTVINGVAAIRLHQAQITSELNALRNSNQLLWQEAREARSRYQKQQVAIDSIVKFLGSVFGQH</sequence>
<evidence type="ECO:0000256" key="2">
    <source>
        <dbReference type="ARBA" id="ARBA00006403"/>
    </source>
</evidence>
<dbReference type="Pfam" id="PF00447">
    <property type="entry name" value="HSF_DNA-bind"/>
    <property type="match status" value="1"/>
</dbReference>
<evidence type="ECO:0000256" key="7">
    <source>
        <dbReference type="ARBA" id="ARBA00062171"/>
    </source>
</evidence>
<dbReference type="AlphaFoldDB" id="A0A6A4GUY8"/>
<dbReference type="Proteomes" id="UP000799118">
    <property type="component" value="Unassembled WGS sequence"/>
</dbReference>
<feature type="non-terminal residue" evidence="10">
    <location>
        <position position="176"/>
    </location>
</feature>
<dbReference type="InterPro" id="IPR036390">
    <property type="entry name" value="WH_DNA-bd_sf"/>
</dbReference>
<evidence type="ECO:0000259" key="9">
    <source>
        <dbReference type="SMART" id="SM00415"/>
    </source>
</evidence>
<dbReference type="EMBL" id="ML769688">
    <property type="protein sequence ID" value="KAE9389642.1"/>
    <property type="molecule type" value="Genomic_DNA"/>
</dbReference>
<reference evidence="10" key="1">
    <citation type="journal article" date="2019" name="Environ. Microbiol.">
        <title>Fungal ecological strategies reflected in gene transcription - a case study of two litter decomposers.</title>
        <authorList>
            <person name="Barbi F."/>
            <person name="Kohler A."/>
            <person name="Barry K."/>
            <person name="Baskaran P."/>
            <person name="Daum C."/>
            <person name="Fauchery L."/>
            <person name="Ihrmark K."/>
            <person name="Kuo A."/>
            <person name="LaButti K."/>
            <person name="Lipzen A."/>
            <person name="Morin E."/>
            <person name="Grigoriev I.V."/>
            <person name="Henrissat B."/>
            <person name="Lindahl B."/>
            <person name="Martin F."/>
        </authorList>
    </citation>
    <scope>NUCLEOTIDE SEQUENCE</scope>
    <source>
        <strain evidence="10">JB14</strain>
    </source>
</reference>
<keyword evidence="6" id="KW-0539">Nucleus</keyword>
<dbReference type="SMART" id="SM00415">
    <property type="entry name" value="HSF"/>
    <property type="match status" value="1"/>
</dbReference>
<evidence type="ECO:0000256" key="3">
    <source>
        <dbReference type="ARBA" id="ARBA00023015"/>
    </source>
</evidence>
<evidence type="ECO:0000313" key="11">
    <source>
        <dbReference type="Proteomes" id="UP000799118"/>
    </source>
</evidence>
<name>A0A6A4GUY8_9AGAR</name>
<comment type="similarity">
    <text evidence="2 8">Belongs to the HSF family.</text>
</comment>
<evidence type="ECO:0000256" key="5">
    <source>
        <dbReference type="ARBA" id="ARBA00023163"/>
    </source>
</evidence>
<dbReference type="PANTHER" id="PTHR10015">
    <property type="entry name" value="HEAT SHOCK TRANSCRIPTION FACTOR"/>
    <property type="match status" value="1"/>
</dbReference>
<evidence type="ECO:0000256" key="6">
    <source>
        <dbReference type="ARBA" id="ARBA00023242"/>
    </source>
</evidence>
<keyword evidence="4" id="KW-0238">DNA-binding</keyword>
<dbReference type="PANTHER" id="PTHR10015:SF427">
    <property type="entry name" value="HEAT SHOCK FACTOR PROTEIN"/>
    <property type="match status" value="1"/>
</dbReference>
<accession>A0A6A4GUY8</accession>
<protein>
    <recommendedName>
        <fullName evidence="9">HSF-type DNA-binding domain-containing protein</fullName>
    </recommendedName>
</protein>
<organism evidence="10 11">
    <name type="scientific">Gymnopus androsaceus JB14</name>
    <dbReference type="NCBI Taxonomy" id="1447944"/>
    <lineage>
        <taxon>Eukaryota</taxon>
        <taxon>Fungi</taxon>
        <taxon>Dikarya</taxon>
        <taxon>Basidiomycota</taxon>
        <taxon>Agaricomycotina</taxon>
        <taxon>Agaricomycetes</taxon>
        <taxon>Agaricomycetidae</taxon>
        <taxon>Agaricales</taxon>
        <taxon>Marasmiineae</taxon>
        <taxon>Omphalotaceae</taxon>
        <taxon>Gymnopus</taxon>
    </lineage>
</organism>
<comment type="subunit">
    <text evidence="7">Homotrimer. Homotrimerization increases the affinity of HSF1 to DNA. Interacts with transcriptional coregulator SSA1 on chromatin.</text>
</comment>
<evidence type="ECO:0000256" key="1">
    <source>
        <dbReference type="ARBA" id="ARBA00004123"/>
    </source>
</evidence>
<gene>
    <name evidence="10" type="ORF">BT96DRAFT_790090</name>
</gene>
<keyword evidence="3" id="KW-0805">Transcription regulation</keyword>
<keyword evidence="11" id="KW-1185">Reference proteome</keyword>
<dbReference type="Gene3D" id="1.10.10.10">
    <property type="entry name" value="Winged helix-like DNA-binding domain superfamily/Winged helix DNA-binding domain"/>
    <property type="match status" value="1"/>
</dbReference>
<dbReference type="GO" id="GO:0005634">
    <property type="term" value="C:nucleus"/>
    <property type="evidence" value="ECO:0007669"/>
    <property type="project" value="UniProtKB-SubCell"/>
</dbReference>
<dbReference type="InterPro" id="IPR036388">
    <property type="entry name" value="WH-like_DNA-bd_sf"/>
</dbReference>
<evidence type="ECO:0000313" key="10">
    <source>
        <dbReference type="EMBL" id="KAE9389642.1"/>
    </source>
</evidence>
<dbReference type="GO" id="GO:0003700">
    <property type="term" value="F:DNA-binding transcription factor activity"/>
    <property type="evidence" value="ECO:0007669"/>
    <property type="project" value="InterPro"/>
</dbReference>
<proteinExistence type="inferred from homology"/>
<dbReference type="OrthoDB" id="60033at2759"/>
<feature type="non-terminal residue" evidence="10">
    <location>
        <position position="1"/>
    </location>
</feature>
<dbReference type="SUPFAM" id="SSF46785">
    <property type="entry name" value="Winged helix' DNA-binding domain"/>
    <property type="match status" value="1"/>
</dbReference>
<dbReference type="PRINTS" id="PR00056">
    <property type="entry name" value="HSFDOMAIN"/>
</dbReference>
<dbReference type="InterPro" id="IPR000232">
    <property type="entry name" value="HSF_DNA-bd"/>
</dbReference>
<evidence type="ECO:0000256" key="4">
    <source>
        <dbReference type="ARBA" id="ARBA00023125"/>
    </source>
</evidence>
<comment type="subcellular location">
    <subcellularLocation>
        <location evidence="1">Nucleus</location>
    </subcellularLocation>
</comment>
<dbReference type="GO" id="GO:0043565">
    <property type="term" value="F:sequence-specific DNA binding"/>
    <property type="evidence" value="ECO:0007669"/>
    <property type="project" value="InterPro"/>
</dbReference>
<keyword evidence="5" id="KW-0804">Transcription</keyword>
<evidence type="ECO:0000256" key="8">
    <source>
        <dbReference type="RuleBase" id="RU004020"/>
    </source>
</evidence>